<keyword evidence="1" id="KW-0732">Signal</keyword>
<dbReference type="Pfam" id="PF00024">
    <property type="entry name" value="PAN_1"/>
    <property type="match status" value="1"/>
</dbReference>
<feature type="domain" description="Apple" evidence="2">
    <location>
        <begin position="59"/>
        <end position="99"/>
    </location>
</feature>
<evidence type="ECO:0000313" key="3">
    <source>
        <dbReference type="Proteomes" id="UP000492821"/>
    </source>
</evidence>
<dbReference type="WBParaSite" id="Pan_g1919.t1">
    <property type="protein sequence ID" value="Pan_g1919.t1"/>
    <property type="gene ID" value="Pan_g1919"/>
</dbReference>
<reference evidence="3" key="1">
    <citation type="journal article" date="2013" name="Genetics">
        <title>The draft genome and transcriptome of Panagrellus redivivus are shaped by the harsh demands of a free-living lifestyle.</title>
        <authorList>
            <person name="Srinivasan J."/>
            <person name="Dillman A.R."/>
            <person name="Macchietto M.G."/>
            <person name="Heikkinen L."/>
            <person name="Lakso M."/>
            <person name="Fracchia K.M."/>
            <person name="Antoshechkin I."/>
            <person name="Mortazavi A."/>
            <person name="Wong G."/>
            <person name="Sternberg P.W."/>
        </authorList>
    </citation>
    <scope>NUCLEOTIDE SEQUENCE [LARGE SCALE GENOMIC DNA]</scope>
    <source>
        <strain evidence="3">MT8872</strain>
    </source>
</reference>
<keyword evidence="3" id="KW-1185">Reference proteome</keyword>
<reference evidence="4" key="2">
    <citation type="submission" date="2020-10" db="UniProtKB">
        <authorList>
            <consortium name="WormBaseParasite"/>
        </authorList>
    </citation>
    <scope>IDENTIFICATION</scope>
</reference>
<accession>A0A7E4VCI8</accession>
<protein>
    <submittedName>
        <fullName evidence="4">Apple domain-containing protein</fullName>
    </submittedName>
</protein>
<dbReference type="Proteomes" id="UP000492821">
    <property type="component" value="Unassembled WGS sequence"/>
</dbReference>
<feature type="chain" id="PRO_5028983296" evidence="1">
    <location>
        <begin position="21"/>
        <end position="158"/>
    </location>
</feature>
<dbReference type="SUPFAM" id="SSF57414">
    <property type="entry name" value="Hairpin loop containing domain-like"/>
    <property type="match status" value="1"/>
</dbReference>
<name>A0A7E4VCI8_PANRE</name>
<evidence type="ECO:0000256" key="1">
    <source>
        <dbReference type="SAM" id="SignalP"/>
    </source>
</evidence>
<evidence type="ECO:0000259" key="2">
    <source>
        <dbReference type="Pfam" id="PF00024"/>
    </source>
</evidence>
<proteinExistence type="predicted"/>
<organism evidence="3 4">
    <name type="scientific">Panagrellus redivivus</name>
    <name type="common">Microworm</name>
    <dbReference type="NCBI Taxonomy" id="6233"/>
    <lineage>
        <taxon>Eukaryota</taxon>
        <taxon>Metazoa</taxon>
        <taxon>Ecdysozoa</taxon>
        <taxon>Nematoda</taxon>
        <taxon>Chromadorea</taxon>
        <taxon>Rhabditida</taxon>
        <taxon>Tylenchina</taxon>
        <taxon>Panagrolaimomorpha</taxon>
        <taxon>Panagrolaimoidea</taxon>
        <taxon>Panagrolaimidae</taxon>
        <taxon>Panagrellus</taxon>
    </lineage>
</organism>
<sequence>MTRFAVAAIVILSVAGVALGRQNHFGNPCYLCDCFVEYTDRDQALASVPYKIALNGYDTTEDQCLAMCLNDQDCKAAVYAYVGGRNVFSCELYDEVNTGNPIYTPYANIYLKRVATCRKPTSHLKPIEMVAGDESVIQRKQKYIRLEQKLNPFHHGRK</sequence>
<feature type="signal peptide" evidence="1">
    <location>
        <begin position="1"/>
        <end position="20"/>
    </location>
</feature>
<evidence type="ECO:0000313" key="4">
    <source>
        <dbReference type="WBParaSite" id="Pan_g1919.t1"/>
    </source>
</evidence>
<dbReference type="InterPro" id="IPR003609">
    <property type="entry name" value="Pan_app"/>
</dbReference>
<dbReference type="AlphaFoldDB" id="A0A7E4VCI8"/>